<dbReference type="AlphaFoldDB" id="A0A4C1TDD8"/>
<evidence type="ECO:0000313" key="2">
    <source>
        <dbReference type="EMBL" id="GBP12543.1"/>
    </source>
</evidence>
<reference evidence="2 3" key="1">
    <citation type="journal article" date="2019" name="Commun. Biol.">
        <title>The bagworm genome reveals a unique fibroin gene that provides high tensile strength.</title>
        <authorList>
            <person name="Kono N."/>
            <person name="Nakamura H."/>
            <person name="Ohtoshi R."/>
            <person name="Tomita M."/>
            <person name="Numata K."/>
            <person name="Arakawa K."/>
        </authorList>
    </citation>
    <scope>NUCLEOTIDE SEQUENCE [LARGE SCALE GENOMIC DNA]</scope>
</reference>
<dbReference type="OrthoDB" id="6430009at2759"/>
<gene>
    <name evidence="2" type="ORF">EVAR_10214_1</name>
</gene>
<organism evidence="2 3">
    <name type="scientific">Eumeta variegata</name>
    <name type="common">Bagworm moth</name>
    <name type="synonym">Eumeta japonica</name>
    <dbReference type="NCBI Taxonomy" id="151549"/>
    <lineage>
        <taxon>Eukaryota</taxon>
        <taxon>Metazoa</taxon>
        <taxon>Ecdysozoa</taxon>
        <taxon>Arthropoda</taxon>
        <taxon>Hexapoda</taxon>
        <taxon>Insecta</taxon>
        <taxon>Pterygota</taxon>
        <taxon>Neoptera</taxon>
        <taxon>Endopterygota</taxon>
        <taxon>Lepidoptera</taxon>
        <taxon>Glossata</taxon>
        <taxon>Ditrysia</taxon>
        <taxon>Tineoidea</taxon>
        <taxon>Psychidae</taxon>
        <taxon>Oiketicinae</taxon>
        <taxon>Eumeta</taxon>
    </lineage>
</organism>
<accession>A0A4C1TDD8</accession>
<feature type="compositionally biased region" description="Basic and acidic residues" evidence="1">
    <location>
        <begin position="117"/>
        <end position="128"/>
    </location>
</feature>
<evidence type="ECO:0000256" key="1">
    <source>
        <dbReference type="SAM" id="MobiDB-lite"/>
    </source>
</evidence>
<evidence type="ECO:0000313" key="3">
    <source>
        <dbReference type="Proteomes" id="UP000299102"/>
    </source>
</evidence>
<dbReference type="EMBL" id="BGZK01000052">
    <property type="protein sequence ID" value="GBP12543.1"/>
    <property type="molecule type" value="Genomic_DNA"/>
</dbReference>
<proteinExistence type="predicted"/>
<feature type="region of interest" description="Disordered" evidence="1">
    <location>
        <begin position="117"/>
        <end position="177"/>
    </location>
</feature>
<name>A0A4C1TDD8_EUMVA</name>
<keyword evidence="3" id="KW-1185">Reference proteome</keyword>
<comment type="caution">
    <text evidence="2">The sequence shown here is derived from an EMBL/GenBank/DDBJ whole genome shotgun (WGS) entry which is preliminary data.</text>
</comment>
<sequence length="177" mass="20782">MNTSNCPCGKLLWFRAKSERRRAKLGCPESSVKLRRDGVLNLYPFPRVGRSSHRTWEVPINDLYIDYKPAQKRQLYAFPRVGRGDVLYQMPEKYLSPDNRYQLRGLEELPLPDYRGHGYAKRESESTDKTSMWFGPRLGRSQKDFETDTDAAQPAVRGHEEPDLEQYEVERKKRQTK</sequence>
<dbReference type="Proteomes" id="UP000299102">
    <property type="component" value="Unassembled WGS sequence"/>
</dbReference>
<protein>
    <submittedName>
        <fullName evidence="2">Uncharacterized protein</fullName>
    </submittedName>
</protein>